<dbReference type="Pfam" id="PF22740">
    <property type="entry name" value="PapZ_C"/>
    <property type="match status" value="1"/>
</dbReference>
<keyword evidence="2 4" id="KW-0067">ATP-binding</keyword>
<dbReference type="HAMAP" id="MF_00636">
    <property type="entry name" value="RapZ_like"/>
    <property type="match status" value="1"/>
</dbReference>
<proteinExistence type="inferred from homology"/>
<dbReference type="InterPro" id="IPR053931">
    <property type="entry name" value="RapZ_C"/>
</dbReference>
<evidence type="ECO:0000259" key="6">
    <source>
        <dbReference type="Pfam" id="PF22740"/>
    </source>
</evidence>
<dbReference type="InterPro" id="IPR053930">
    <property type="entry name" value="RapZ-like_N"/>
</dbReference>
<dbReference type="InterPro" id="IPR027417">
    <property type="entry name" value="P-loop_NTPase"/>
</dbReference>
<dbReference type="PANTHER" id="PTHR30448">
    <property type="entry name" value="RNASE ADAPTER PROTEIN RAPZ"/>
    <property type="match status" value="1"/>
</dbReference>
<comment type="caution">
    <text evidence="7">The sequence shown here is derived from an EMBL/GenBank/DDBJ whole genome shotgun (WGS) entry which is preliminary data.</text>
</comment>
<evidence type="ECO:0000256" key="3">
    <source>
        <dbReference type="ARBA" id="ARBA00023134"/>
    </source>
</evidence>
<dbReference type="EMBL" id="DROK01000060">
    <property type="protein sequence ID" value="HHI96629.1"/>
    <property type="molecule type" value="Genomic_DNA"/>
</dbReference>
<keyword evidence="3 4" id="KW-0342">GTP-binding</keyword>
<dbReference type="PIRSF" id="PIRSF005052">
    <property type="entry name" value="P-loopkin"/>
    <property type="match status" value="1"/>
</dbReference>
<evidence type="ECO:0000313" key="7">
    <source>
        <dbReference type="EMBL" id="HHI96629.1"/>
    </source>
</evidence>
<name>A0A7V5U1Z9_9BACT</name>
<organism evidence="7">
    <name type="scientific">Thermodesulfatator atlanticus</name>
    <dbReference type="NCBI Taxonomy" id="501497"/>
    <lineage>
        <taxon>Bacteria</taxon>
        <taxon>Pseudomonadati</taxon>
        <taxon>Thermodesulfobacteriota</taxon>
        <taxon>Thermodesulfobacteria</taxon>
        <taxon>Thermodesulfobacteriales</taxon>
        <taxon>Thermodesulfatatoraceae</taxon>
        <taxon>Thermodesulfatator</taxon>
    </lineage>
</organism>
<dbReference type="AlphaFoldDB" id="A0A7V5U1Z9"/>
<evidence type="ECO:0000259" key="5">
    <source>
        <dbReference type="Pfam" id="PF03668"/>
    </source>
</evidence>
<protein>
    <submittedName>
        <fullName evidence="7">RNase adapter RapZ</fullName>
    </submittedName>
</protein>
<sequence length="288" mass="32597">MQTVIITGLSGSGKSTALRAFEDLGYFGVDNLPVTLLPAFLEIKAEQHRGKDPQKIALVMDVREESFLEKFHEVFDKVKKEGYHLEVVFLEASDEVLIARFCQTRRPHPLAPRAPLSKALALEREVLAPIKELADVVIDTSSYNVHQLRREIKARFGVRADLSEMLVHFISFGFKYGVPAETHLLFDVRFLPNPYFEPTLKPLSGLDPRIKEYVLRNALAHSFLNLCEQYLHFLLPQYEREGKTYLVVGVGCTGGRHRSVAVAEELGAMVKAWGRQTLVTHRDVLKEA</sequence>
<dbReference type="NCBIfam" id="NF003828">
    <property type="entry name" value="PRK05416.1"/>
    <property type="match status" value="1"/>
</dbReference>
<accession>A0A7V5U1Z9</accession>
<gene>
    <name evidence="7" type="primary">rapZ</name>
    <name evidence="7" type="ORF">ENJ96_02130</name>
</gene>
<dbReference type="SUPFAM" id="SSF52540">
    <property type="entry name" value="P-loop containing nucleoside triphosphate hydrolases"/>
    <property type="match status" value="1"/>
</dbReference>
<feature type="binding site" evidence="4">
    <location>
        <begin position="61"/>
        <end position="64"/>
    </location>
    <ligand>
        <name>GTP</name>
        <dbReference type="ChEBI" id="CHEBI:37565"/>
    </ligand>
</feature>
<dbReference type="Pfam" id="PF03668">
    <property type="entry name" value="RapZ-like_N"/>
    <property type="match status" value="1"/>
</dbReference>
<dbReference type="GO" id="GO:0005525">
    <property type="term" value="F:GTP binding"/>
    <property type="evidence" value="ECO:0007669"/>
    <property type="project" value="UniProtKB-UniRule"/>
</dbReference>
<dbReference type="PANTHER" id="PTHR30448:SF0">
    <property type="entry name" value="RNASE ADAPTER PROTEIN RAPZ"/>
    <property type="match status" value="1"/>
</dbReference>
<feature type="binding site" evidence="4">
    <location>
        <begin position="8"/>
        <end position="15"/>
    </location>
    <ligand>
        <name>ATP</name>
        <dbReference type="ChEBI" id="CHEBI:30616"/>
    </ligand>
</feature>
<keyword evidence="1 4" id="KW-0547">Nucleotide-binding</keyword>
<dbReference type="InterPro" id="IPR005337">
    <property type="entry name" value="RapZ-like"/>
</dbReference>
<evidence type="ECO:0000256" key="4">
    <source>
        <dbReference type="HAMAP-Rule" id="MF_00636"/>
    </source>
</evidence>
<evidence type="ECO:0000256" key="2">
    <source>
        <dbReference type="ARBA" id="ARBA00022840"/>
    </source>
</evidence>
<dbReference type="GO" id="GO:0005524">
    <property type="term" value="F:ATP binding"/>
    <property type="evidence" value="ECO:0007669"/>
    <property type="project" value="UniProtKB-UniRule"/>
</dbReference>
<dbReference type="Gene3D" id="3.40.50.300">
    <property type="entry name" value="P-loop containing nucleotide triphosphate hydrolases"/>
    <property type="match status" value="1"/>
</dbReference>
<dbReference type="Proteomes" id="UP000886101">
    <property type="component" value="Unassembled WGS sequence"/>
</dbReference>
<reference evidence="7" key="1">
    <citation type="journal article" date="2020" name="mSystems">
        <title>Genome- and Community-Level Interaction Insights into Carbon Utilization and Element Cycling Functions of Hydrothermarchaeota in Hydrothermal Sediment.</title>
        <authorList>
            <person name="Zhou Z."/>
            <person name="Liu Y."/>
            <person name="Xu W."/>
            <person name="Pan J."/>
            <person name="Luo Z.H."/>
            <person name="Li M."/>
        </authorList>
    </citation>
    <scope>NUCLEOTIDE SEQUENCE [LARGE SCALE GENOMIC DNA]</scope>
    <source>
        <strain evidence="7">HyVt-533</strain>
    </source>
</reference>
<evidence type="ECO:0000256" key="1">
    <source>
        <dbReference type="ARBA" id="ARBA00022741"/>
    </source>
</evidence>
<feature type="domain" description="RapZ C-terminal" evidence="6">
    <location>
        <begin position="166"/>
        <end position="284"/>
    </location>
</feature>
<feature type="domain" description="RapZ-like N-terminal" evidence="5">
    <location>
        <begin position="1"/>
        <end position="157"/>
    </location>
</feature>